<dbReference type="Proteomes" id="UP000221165">
    <property type="component" value="Unassembled WGS sequence"/>
</dbReference>
<dbReference type="GeneID" id="94427387"/>
<feature type="transmembrane region" description="Helical" evidence="1">
    <location>
        <begin position="53"/>
        <end position="72"/>
    </location>
</feature>
<comment type="caution">
    <text evidence="2">The sequence shown here is derived from an EMBL/GenBank/DDBJ whole genome shotgun (WGS) entry which is preliminary data.</text>
</comment>
<dbReference type="AlphaFoldDB" id="A0A2C6L3C3"/>
<reference evidence="2 3" key="1">
    <citation type="journal article" date="2017" name="Int. J. Parasitol.">
        <title>The genome of the protozoan parasite Cystoisospora suis and a reverse vaccinology approach to identify vaccine candidates.</title>
        <authorList>
            <person name="Palmieri N."/>
            <person name="Shrestha A."/>
            <person name="Ruttkowski B."/>
            <person name="Beck T."/>
            <person name="Vogl C."/>
            <person name="Tomley F."/>
            <person name="Blake D.P."/>
            <person name="Joachim A."/>
        </authorList>
    </citation>
    <scope>NUCLEOTIDE SEQUENCE [LARGE SCALE GENOMIC DNA]</scope>
    <source>
        <strain evidence="2 3">Wien I</strain>
    </source>
</reference>
<evidence type="ECO:0000313" key="2">
    <source>
        <dbReference type="EMBL" id="PHJ22173.1"/>
    </source>
</evidence>
<feature type="transmembrane region" description="Helical" evidence="1">
    <location>
        <begin position="12"/>
        <end position="33"/>
    </location>
</feature>
<keyword evidence="1" id="KW-0472">Membrane</keyword>
<sequence>PPSRGSAGRGHSTLVIPSLFFLAFFSSPPPQHLLQLHPLVRRRRLGESLGDEALPRLLLLLLFFFFFFSPLIEVDM</sequence>
<evidence type="ECO:0000256" key="1">
    <source>
        <dbReference type="SAM" id="Phobius"/>
    </source>
</evidence>
<keyword evidence="1" id="KW-0812">Transmembrane</keyword>
<dbReference type="EMBL" id="MIGC01001794">
    <property type="protein sequence ID" value="PHJ22173.1"/>
    <property type="molecule type" value="Genomic_DNA"/>
</dbReference>
<proteinExistence type="predicted"/>
<dbReference type="VEuPathDB" id="ToxoDB:CSUI_003981"/>
<dbReference type="RefSeq" id="XP_067923850.1">
    <property type="nucleotide sequence ID" value="XM_068064176.1"/>
</dbReference>
<organism evidence="2 3">
    <name type="scientific">Cystoisospora suis</name>
    <dbReference type="NCBI Taxonomy" id="483139"/>
    <lineage>
        <taxon>Eukaryota</taxon>
        <taxon>Sar</taxon>
        <taxon>Alveolata</taxon>
        <taxon>Apicomplexa</taxon>
        <taxon>Conoidasida</taxon>
        <taxon>Coccidia</taxon>
        <taxon>Eucoccidiorida</taxon>
        <taxon>Eimeriorina</taxon>
        <taxon>Sarcocystidae</taxon>
        <taxon>Cystoisospora</taxon>
    </lineage>
</organism>
<name>A0A2C6L3C3_9APIC</name>
<evidence type="ECO:0000313" key="3">
    <source>
        <dbReference type="Proteomes" id="UP000221165"/>
    </source>
</evidence>
<keyword evidence="1" id="KW-1133">Transmembrane helix</keyword>
<gene>
    <name evidence="2" type="ORF">CSUI_003981</name>
</gene>
<protein>
    <submittedName>
        <fullName evidence="2">Uncharacterized protein</fullName>
    </submittedName>
</protein>
<accession>A0A2C6L3C3</accession>
<feature type="non-terminal residue" evidence="2">
    <location>
        <position position="1"/>
    </location>
</feature>
<keyword evidence="3" id="KW-1185">Reference proteome</keyword>